<keyword evidence="3" id="KW-1185">Reference proteome</keyword>
<feature type="signal peptide" evidence="1">
    <location>
        <begin position="1"/>
        <end position="19"/>
    </location>
</feature>
<proteinExistence type="predicted"/>
<sequence>MKRLYLFLGSLLFSLVLFAQPQPNREIYKVPDIAPKSPDVSSLFKFSDVPVDHSSGTATVTIPIYTINAGRIQIPISISYNTAGIKVQDISSSVGLGWALDYGGYVVSINGDNDQGTFSGRMVKNYTQAATATSNYANFQNNMQLVDVANGYWDQEQLNFNFRCGNLSGTFMYDQNNQLQVLCDDKNVKIELIRFNNTTSGQITGCKITTGEGIEYLFDQIESYVNTRKRTSPINSAFYLSQIKDLVTGETVGFSYLKKPVYKDYRSEEYSTKDAGSPQCIPCCYAQESPDCNWQNPLSDQINNPRYRSSPFDKNDLHIEAITFRGGNVSFALLTDRLDIDKVRLSEINIVENTNGLNVKQVSFSQSYFESTSIAAGIDTKYKYRLKLDRVSFRSRVQTGNPNDNETYKFEYEQTIKLPSYRIKNTSVNNTETNSCAIDFWGFYNGQDNSMDPTPDGIYTQRQGYSTSSAMNNRKPNPAFTQACILKKIIYPTLGCTVFEYENHQSAGYYLSDNLGNLGGLRVKSIKNFADSQGNSLVSQKNYNYLSGTPLTPADINMFSYKKTKTYIGAPNINGVYGINVYPNFIYVTSNPLYEIIYHSGSPVLYNKVEEWIGTTENNAGKIVYTFENPETSYLIDRCAVKEYGLIRKNPIVNKIGLPKQIEYYRVSDVPGGSGTIKRYDILKKEVYEYTTTSKLVVAGLHVFKSEAGFISNFVPGSGSDMVGPSIQTVYANQYFNGNLVDQTRFFEFYEPRYYYINKKISKKEVSEYDIAEREIKTTTRYFYDNAAHTYLTRIETVGSDGKTKKTLYRYPQDRSLITDIDASETTALNNLVSRNRYDDILEEIEYSNDQPLIRKRVRFGTWPNTQVGSMSLPGSYEESRMFNSVWETRKILIKKYDNWGNIWSQQKENDIEVVNIWGYNAVHPVAVIKKASYDEVKAALGSINDISLGVNGLSSDQINLLRSKLPQAFISLYDYNPLGGIRSTTDVNIVSTTFEYDGLQRLKAIKDRDGNLLKTYTYYNKNEF</sequence>
<feature type="chain" id="PRO_5047058730" description="YD repeat-containing protein" evidence="1">
    <location>
        <begin position="20"/>
        <end position="1025"/>
    </location>
</feature>
<dbReference type="RefSeq" id="WP_314005262.1">
    <property type="nucleotide sequence ID" value="NZ_JASJOT010000053.1"/>
</dbReference>
<dbReference type="EMBL" id="JASJOT010000053">
    <property type="protein sequence ID" value="MDJ1498654.1"/>
    <property type="molecule type" value="Genomic_DNA"/>
</dbReference>
<comment type="caution">
    <text evidence="2">The sequence shown here is derived from an EMBL/GenBank/DDBJ whole genome shotgun (WGS) entry which is preliminary data.</text>
</comment>
<evidence type="ECO:0000313" key="3">
    <source>
        <dbReference type="Proteomes" id="UP001228581"/>
    </source>
</evidence>
<name>A0ABT7D1J3_9BACT</name>
<reference evidence="2 3" key="1">
    <citation type="submission" date="2023-05" db="EMBL/GenBank/DDBJ databases">
        <authorList>
            <person name="Zhang X."/>
        </authorList>
    </citation>
    <scope>NUCLEOTIDE SEQUENCE [LARGE SCALE GENOMIC DNA]</scope>
    <source>
        <strain evidence="2 3">DM2B3-1</strain>
    </source>
</reference>
<accession>A0ABT7D1J3</accession>
<gene>
    <name evidence="2" type="ORF">QNI19_37325</name>
</gene>
<protein>
    <recommendedName>
        <fullName evidence="4">YD repeat-containing protein</fullName>
    </recommendedName>
</protein>
<keyword evidence="1" id="KW-0732">Signal</keyword>
<evidence type="ECO:0000256" key="1">
    <source>
        <dbReference type="SAM" id="SignalP"/>
    </source>
</evidence>
<evidence type="ECO:0000313" key="2">
    <source>
        <dbReference type="EMBL" id="MDJ1498654.1"/>
    </source>
</evidence>
<organism evidence="2 3">
    <name type="scientific">Xanthocytophaga flava</name>
    <dbReference type="NCBI Taxonomy" id="3048013"/>
    <lineage>
        <taxon>Bacteria</taxon>
        <taxon>Pseudomonadati</taxon>
        <taxon>Bacteroidota</taxon>
        <taxon>Cytophagia</taxon>
        <taxon>Cytophagales</taxon>
        <taxon>Rhodocytophagaceae</taxon>
        <taxon>Xanthocytophaga</taxon>
    </lineage>
</organism>
<evidence type="ECO:0008006" key="4">
    <source>
        <dbReference type="Google" id="ProtNLM"/>
    </source>
</evidence>
<dbReference type="Proteomes" id="UP001228581">
    <property type="component" value="Unassembled WGS sequence"/>
</dbReference>